<dbReference type="Proteomes" id="UP000246351">
    <property type="component" value="Unassembled WGS sequence"/>
</dbReference>
<accession>A0A317Z4T1</accession>
<protein>
    <submittedName>
        <fullName evidence="1">DUF1444 domain-containing protein</fullName>
    </submittedName>
</protein>
<evidence type="ECO:0000313" key="1">
    <source>
        <dbReference type="EMBL" id="PWZ94936.1"/>
    </source>
</evidence>
<organism evidence="1 2">
    <name type="scientific">Staphylococcus pseudintermedius</name>
    <dbReference type="NCBI Taxonomy" id="283734"/>
    <lineage>
        <taxon>Bacteria</taxon>
        <taxon>Bacillati</taxon>
        <taxon>Bacillota</taxon>
        <taxon>Bacilli</taxon>
        <taxon>Bacillales</taxon>
        <taxon>Staphylococcaceae</taxon>
        <taxon>Staphylococcus</taxon>
        <taxon>Staphylococcus intermedius group</taxon>
    </lineage>
</organism>
<proteinExistence type="predicted"/>
<name>A0A317Z4T1_STAPS</name>
<dbReference type="EMBL" id="QEIV01001860">
    <property type="protein sequence ID" value="PWZ94936.1"/>
    <property type="molecule type" value="Genomic_DNA"/>
</dbReference>
<feature type="non-terminal residue" evidence="1">
    <location>
        <position position="29"/>
    </location>
</feature>
<evidence type="ECO:0000313" key="2">
    <source>
        <dbReference type="Proteomes" id="UP000246351"/>
    </source>
</evidence>
<gene>
    <name evidence="1" type="ORF">DD924_16415</name>
</gene>
<reference evidence="1 2" key="1">
    <citation type="journal article" date="2018" name="Vet. Microbiol.">
        <title>Clonal diversity and geographic distribution of methicillin-resistant Staphylococcus pseudintermedius from Australian animals: Discovery of novel sequence types.</title>
        <authorList>
            <person name="Worthing K.A."/>
            <person name="Abraham S."/>
            <person name="Coombs G.W."/>
            <person name="Pang S."/>
            <person name="Saputra S."/>
            <person name="Jordan D."/>
            <person name="Trott D.J."/>
            <person name="Norris J.M."/>
        </authorList>
    </citation>
    <scope>NUCLEOTIDE SEQUENCE [LARGE SCALE GENOMIC DNA]</scope>
    <source>
        <strain evidence="1 2">ST71 3</strain>
    </source>
</reference>
<dbReference type="AlphaFoldDB" id="A0A317Z4T1"/>
<comment type="caution">
    <text evidence="1">The sequence shown here is derived from an EMBL/GenBank/DDBJ whole genome shotgun (WGS) entry which is preliminary data.</text>
</comment>
<sequence length="29" mass="3615">MNVFKMRDLIKSRLTHLEVDYQFNRDEES</sequence>